<sequence>MDSEPTPTHARAGVPPAFAGYRTVAIGSAAPHIERRGDCWYLRSSEPLGAFPERITDRLVSGARAHPDRWLVARRDADGQWQGISYAQMLECARSIGQALIERGLSAQRPVALLSGNGLEHLQMALGALWAGVPYAPISPAYSLVSSDYSKLRHTLSVLDPGLVFAAEGPAFAAALDAAVPDHVERVVVTPSGSARRETAFSALLETQAGSIEAAQARVNGDTIAKFLFTSGSTRLPKAVPTTHRMLCSNQQMLLQTFPQFGIEPPVLVDWLPWNHTFGGSHNVGIALYNGGTLYIDDGKPVAGRFEETLRNLREIAPTLYFNVPKGWEELTAALETDAVLRERFFSRVKMYFFAGAGLSQAAWDRLERVTEAHCGERIRIMAGLGMTETAPSCLFTTGPVMGSGYIGLPAPGCETRLVPVDGKLEARFRGPNVMSGYWRASATDSHDVFDEEGYYRTGDAVRFVDPQRPELGLLFDGRIAEDFKLSSGTFVSVGPMRTRIVSDGAPYVQDAVIAGIDRDDIGVLIFPRLDECRRLAGLDAGVSARDVVDAPAVRAFFAALMERLNREATGSATSITRLYVMDVPPSLDLGEITDKGSINQRVVLGQRAALVEALYDAQLANPRVILAQYLQRA</sequence>
<dbReference type="RefSeq" id="WP_103705298.1">
    <property type="nucleotide sequence ID" value="NZ_PQGA01000008.1"/>
</dbReference>
<dbReference type="Pfam" id="PF00501">
    <property type="entry name" value="AMP-binding"/>
    <property type="match status" value="1"/>
</dbReference>
<dbReference type="OrthoDB" id="9766486at2"/>
<keyword evidence="3" id="KW-1185">Reference proteome</keyword>
<feature type="domain" description="AMP-dependent synthetase/ligase" evidence="1">
    <location>
        <begin position="63"/>
        <end position="439"/>
    </location>
</feature>
<proteinExistence type="predicted"/>
<evidence type="ECO:0000313" key="3">
    <source>
        <dbReference type="Proteomes" id="UP000237381"/>
    </source>
</evidence>
<dbReference type="AlphaFoldDB" id="A0A2S4M7B1"/>
<evidence type="ECO:0000259" key="1">
    <source>
        <dbReference type="Pfam" id="PF00501"/>
    </source>
</evidence>
<dbReference type="PANTHER" id="PTHR24096:SF420">
    <property type="entry name" value="LONG-CHAIN-FATTY-ACID--COA LIGASE-RELATED"/>
    <property type="match status" value="1"/>
</dbReference>
<reference evidence="2 3" key="1">
    <citation type="submission" date="2018-01" db="EMBL/GenBank/DDBJ databases">
        <title>Genomic Encyclopedia of Type Strains, Phase III (KMG-III): the genomes of soil and plant-associated and newly described type strains.</title>
        <authorList>
            <person name="Whitman W."/>
        </authorList>
    </citation>
    <scope>NUCLEOTIDE SEQUENCE [LARGE SCALE GENOMIC DNA]</scope>
    <source>
        <strain evidence="2 3">JCM 18070</strain>
    </source>
</reference>
<dbReference type="InterPro" id="IPR042099">
    <property type="entry name" value="ANL_N_sf"/>
</dbReference>
<dbReference type="Proteomes" id="UP000237381">
    <property type="component" value="Unassembled WGS sequence"/>
</dbReference>
<evidence type="ECO:0000313" key="2">
    <source>
        <dbReference type="EMBL" id="POR50604.1"/>
    </source>
</evidence>
<dbReference type="Gene3D" id="3.40.50.12780">
    <property type="entry name" value="N-terminal domain of ligase-like"/>
    <property type="match status" value="1"/>
</dbReference>
<organism evidence="2 3">
    <name type="scientific">Paraburkholderia eburnea</name>
    <dbReference type="NCBI Taxonomy" id="1189126"/>
    <lineage>
        <taxon>Bacteria</taxon>
        <taxon>Pseudomonadati</taxon>
        <taxon>Pseudomonadota</taxon>
        <taxon>Betaproteobacteria</taxon>
        <taxon>Burkholderiales</taxon>
        <taxon>Burkholderiaceae</taxon>
        <taxon>Paraburkholderia</taxon>
    </lineage>
</organism>
<dbReference type="InterPro" id="IPR000873">
    <property type="entry name" value="AMP-dep_synth/lig_dom"/>
</dbReference>
<comment type="caution">
    <text evidence="2">The sequence shown here is derived from an EMBL/GenBank/DDBJ whole genome shotgun (WGS) entry which is preliminary data.</text>
</comment>
<protein>
    <submittedName>
        <fullName evidence="2">Trans-feruloyl-CoA synthase</fullName>
    </submittedName>
</protein>
<dbReference type="EMBL" id="PQGA01000008">
    <property type="protein sequence ID" value="POR50604.1"/>
    <property type="molecule type" value="Genomic_DNA"/>
</dbReference>
<dbReference type="Pfam" id="PF23562">
    <property type="entry name" value="AMP-binding_C_3"/>
    <property type="match status" value="1"/>
</dbReference>
<dbReference type="PANTHER" id="PTHR24096">
    <property type="entry name" value="LONG-CHAIN-FATTY-ACID--COA LIGASE"/>
    <property type="match status" value="1"/>
</dbReference>
<gene>
    <name evidence="2" type="ORF">B0G62_10895</name>
</gene>
<dbReference type="SUPFAM" id="SSF56801">
    <property type="entry name" value="Acetyl-CoA synthetase-like"/>
    <property type="match status" value="1"/>
</dbReference>
<dbReference type="CDD" id="cd05921">
    <property type="entry name" value="FCS"/>
    <property type="match status" value="1"/>
</dbReference>
<name>A0A2S4M7B1_9BURK</name>
<dbReference type="GO" id="GO:0016405">
    <property type="term" value="F:CoA-ligase activity"/>
    <property type="evidence" value="ECO:0007669"/>
    <property type="project" value="TreeGrafter"/>
</dbReference>
<accession>A0A2S4M7B1</accession>